<dbReference type="RefSeq" id="WP_378291848.1">
    <property type="nucleotide sequence ID" value="NZ_JBHSON010000136.1"/>
</dbReference>
<proteinExistence type="predicted"/>
<dbReference type="Proteomes" id="UP001596074">
    <property type="component" value="Unassembled WGS sequence"/>
</dbReference>
<reference evidence="2" key="1">
    <citation type="journal article" date="2019" name="Int. J. Syst. Evol. Microbiol.">
        <title>The Global Catalogue of Microorganisms (GCM) 10K type strain sequencing project: providing services to taxonomists for standard genome sequencing and annotation.</title>
        <authorList>
            <consortium name="The Broad Institute Genomics Platform"/>
            <consortium name="The Broad Institute Genome Sequencing Center for Infectious Disease"/>
            <person name="Wu L."/>
            <person name="Ma J."/>
        </authorList>
    </citation>
    <scope>NUCLEOTIDE SEQUENCE [LARGE SCALE GENOMIC DNA]</scope>
    <source>
        <strain evidence="2">KCTC 42087</strain>
    </source>
</reference>
<accession>A0ABW1AHQ4</accession>
<dbReference type="EMBL" id="JBHSON010000136">
    <property type="protein sequence ID" value="MFC5754103.1"/>
    <property type="molecule type" value="Genomic_DNA"/>
</dbReference>
<keyword evidence="2" id="KW-1185">Reference proteome</keyword>
<name>A0ABW1AHQ4_9ACTN</name>
<evidence type="ECO:0000313" key="1">
    <source>
        <dbReference type="EMBL" id="MFC5754103.1"/>
    </source>
</evidence>
<comment type="caution">
    <text evidence="1">The sequence shown here is derived from an EMBL/GenBank/DDBJ whole genome shotgun (WGS) entry which is preliminary data.</text>
</comment>
<evidence type="ECO:0000313" key="2">
    <source>
        <dbReference type="Proteomes" id="UP001596074"/>
    </source>
</evidence>
<organism evidence="1 2">
    <name type="scientific">Actinomadura rugatobispora</name>
    <dbReference type="NCBI Taxonomy" id="1994"/>
    <lineage>
        <taxon>Bacteria</taxon>
        <taxon>Bacillati</taxon>
        <taxon>Actinomycetota</taxon>
        <taxon>Actinomycetes</taxon>
        <taxon>Streptosporangiales</taxon>
        <taxon>Thermomonosporaceae</taxon>
        <taxon>Actinomadura</taxon>
    </lineage>
</organism>
<protein>
    <submittedName>
        <fullName evidence="1">Uncharacterized protein</fullName>
    </submittedName>
</protein>
<gene>
    <name evidence="1" type="ORF">ACFPZN_51515</name>
</gene>
<sequence length="241" mass="26329">MSEGESEAPRRSRIWRIITTQPLAVQLVGGATATLIAGLITAGAAVAVNEVRAGSGNESSPPGAPVPRSPRLGLEIWQSGRQAPMSVSGDENRHVTVQMKRAPFELRLPHQPKGMAVQICAWTDSSIFSLQEDGLVRDVPFFRPGTGMPDSEYGSGRLRLENEAHNHFVDERIAPLSSAMDKVSFTTMVLGHASTVLQRQRADVFLTVFIDKNRDGRIGPNRGIGVQRLSEFEYVVLDFPK</sequence>